<proteinExistence type="predicted"/>
<name>A0AAV4RJP0_CAEEX</name>
<dbReference type="Proteomes" id="UP001054945">
    <property type="component" value="Unassembled WGS sequence"/>
</dbReference>
<accession>A0AAV4RJP0</accession>
<gene>
    <name evidence="1" type="ORF">CEXT_519171</name>
</gene>
<protein>
    <submittedName>
        <fullName evidence="1">Uncharacterized protein</fullName>
    </submittedName>
</protein>
<reference evidence="1 2" key="1">
    <citation type="submission" date="2021-06" db="EMBL/GenBank/DDBJ databases">
        <title>Caerostris extrusa draft genome.</title>
        <authorList>
            <person name="Kono N."/>
            <person name="Arakawa K."/>
        </authorList>
    </citation>
    <scope>NUCLEOTIDE SEQUENCE [LARGE SCALE GENOMIC DNA]</scope>
</reference>
<evidence type="ECO:0000313" key="1">
    <source>
        <dbReference type="EMBL" id="GIY20769.1"/>
    </source>
</evidence>
<keyword evidence="2" id="KW-1185">Reference proteome</keyword>
<dbReference type="EMBL" id="BPLR01007934">
    <property type="protein sequence ID" value="GIY20769.1"/>
    <property type="molecule type" value="Genomic_DNA"/>
</dbReference>
<comment type="caution">
    <text evidence="1">The sequence shown here is derived from an EMBL/GenBank/DDBJ whole genome shotgun (WGS) entry which is preliminary data.</text>
</comment>
<dbReference type="AlphaFoldDB" id="A0AAV4RJP0"/>
<evidence type="ECO:0000313" key="2">
    <source>
        <dbReference type="Proteomes" id="UP001054945"/>
    </source>
</evidence>
<organism evidence="1 2">
    <name type="scientific">Caerostris extrusa</name>
    <name type="common">Bark spider</name>
    <name type="synonym">Caerostris bankana</name>
    <dbReference type="NCBI Taxonomy" id="172846"/>
    <lineage>
        <taxon>Eukaryota</taxon>
        <taxon>Metazoa</taxon>
        <taxon>Ecdysozoa</taxon>
        <taxon>Arthropoda</taxon>
        <taxon>Chelicerata</taxon>
        <taxon>Arachnida</taxon>
        <taxon>Araneae</taxon>
        <taxon>Araneomorphae</taxon>
        <taxon>Entelegynae</taxon>
        <taxon>Araneoidea</taxon>
        <taxon>Araneidae</taxon>
        <taxon>Caerostris</taxon>
    </lineage>
</organism>
<sequence>MYRGISVAHFCQRLIRGDSGGRRLFSRGGDRNDQQVSPCSNRDYFYTAESVLSRCVQGRISESTDWTPGVRGSVHKIRHRHCRTLQSSSAVKKSVQCTGLV</sequence>